<keyword evidence="3 7" id="KW-0812">Transmembrane</keyword>
<evidence type="ECO:0000256" key="7">
    <source>
        <dbReference type="SAM" id="Phobius"/>
    </source>
</evidence>
<evidence type="ECO:0000313" key="9">
    <source>
        <dbReference type="EMBL" id="MBL0004133.1"/>
    </source>
</evidence>
<dbReference type="EMBL" id="JADIXZ010000001">
    <property type="protein sequence ID" value="MBK6299557.1"/>
    <property type="molecule type" value="Genomic_DNA"/>
</dbReference>
<evidence type="ECO:0000256" key="6">
    <source>
        <dbReference type="SAM" id="MobiDB-lite"/>
    </source>
</evidence>
<dbReference type="PANTHER" id="PTHR30213:SF1">
    <property type="entry name" value="INNER MEMBRANE PROTEIN YHJD"/>
    <property type="match status" value="1"/>
</dbReference>
<evidence type="ECO:0000256" key="1">
    <source>
        <dbReference type="ARBA" id="ARBA00004651"/>
    </source>
</evidence>
<accession>A0A934X241</accession>
<feature type="transmembrane region" description="Helical" evidence="7">
    <location>
        <begin position="52"/>
        <end position="79"/>
    </location>
</feature>
<protein>
    <submittedName>
        <fullName evidence="8">YihY/virulence factor BrkB family protein</fullName>
    </submittedName>
</protein>
<name>A0A934X241_9MICO</name>
<keyword evidence="5 7" id="KW-0472">Membrane</keyword>
<feature type="compositionally biased region" description="Low complexity" evidence="6">
    <location>
        <begin position="315"/>
        <end position="327"/>
    </location>
</feature>
<feature type="transmembrane region" description="Helical" evidence="7">
    <location>
        <begin position="122"/>
        <end position="148"/>
    </location>
</feature>
<keyword evidence="2" id="KW-1003">Cell membrane</keyword>
<dbReference type="Proteomes" id="UP000718281">
    <property type="component" value="Unassembled WGS sequence"/>
</dbReference>
<sequence length="396" mass="40072">MTAAEASRAEPEAGRAEAGRAELSAIRRLWARAQRTEAWRAWQRYGVAQGGLLAAGIGYFSFFSLFPAVALAAVVFGFILQGRPDLLAAIGDALNAALPGFVKTDANPSGLVALTAPETATLSWTGAVAIVTLVAGGLGWIGSLGEGLRAMFGVRKHPGNIVVAKARDLVVLGLLGVALLVSATLTSAVGAAGAWSAQHLGLGEHPWLVGIAGVLVSLLVDMAIMVVLLRVLTGLKLPWPVVRAGALIGGGAMTLLKLVGAQLVTRATSNPVFGSLVVVVGLLFWLNLMAKVVLLSAAWAAGDLDDSGMPSTRAAAAASTQAAGRDMAGPDDADGALDGASGGIDAGDSRARAVNGIPNLGVRSKDRVTLAAGAVLGASAAIAGGAVRRLARPRQR</sequence>
<dbReference type="EMBL" id="JADKGK010000020">
    <property type="protein sequence ID" value="MBL0004133.1"/>
    <property type="molecule type" value="Genomic_DNA"/>
</dbReference>
<gene>
    <name evidence="8" type="ORF">IPF40_00410</name>
    <name evidence="9" type="ORF">IPP00_09155</name>
</gene>
<feature type="region of interest" description="Disordered" evidence="6">
    <location>
        <begin position="315"/>
        <end position="340"/>
    </location>
</feature>
<feature type="transmembrane region" description="Helical" evidence="7">
    <location>
        <begin position="241"/>
        <end position="260"/>
    </location>
</feature>
<feature type="transmembrane region" description="Helical" evidence="7">
    <location>
        <begin position="169"/>
        <end position="195"/>
    </location>
</feature>
<keyword evidence="4 7" id="KW-1133">Transmembrane helix</keyword>
<evidence type="ECO:0000256" key="5">
    <source>
        <dbReference type="ARBA" id="ARBA00023136"/>
    </source>
</evidence>
<comment type="caution">
    <text evidence="8">The sequence shown here is derived from an EMBL/GenBank/DDBJ whole genome shotgun (WGS) entry which is preliminary data.</text>
</comment>
<evidence type="ECO:0000256" key="3">
    <source>
        <dbReference type="ARBA" id="ARBA00022692"/>
    </source>
</evidence>
<feature type="transmembrane region" description="Helical" evidence="7">
    <location>
        <begin position="207"/>
        <end position="229"/>
    </location>
</feature>
<evidence type="ECO:0000256" key="4">
    <source>
        <dbReference type="ARBA" id="ARBA00022989"/>
    </source>
</evidence>
<dbReference type="AlphaFoldDB" id="A0A934X241"/>
<feature type="transmembrane region" description="Helical" evidence="7">
    <location>
        <begin position="272"/>
        <end position="290"/>
    </location>
</feature>
<reference evidence="8 10" key="1">
    <citation type="submission" date="2020-10" db="EMBL/GenBank/DDBJ databases">
        <title>Connecting structure to function with the recovery of over 1000 high-quality activated sludge metagenome-assembled genomes encoding full-length rRNA genes using long-read sequencing.</title>
        <authorList>
            <person name="Singleton C.M."/>
            <person name="Petriglieri F."/>
            <person name="Kristensen J.M."/>
            <person name="Kirkegaard R.H."/>
            <person name="Michaelsen T.Y."/>
            <person name="Andersen M.H."/>
            <person name="Karst S.M."/>
            <person name="Dueholm M.S."/>
            <person name="Nielsen P.H."/>
            <person name="Albertsen M."/>
        </authorList>
    </citation>
    <scope>NUCLEOTIDE SEQUENCE [LARGE SCALE GENOMIC DNA]</scope>
    <source>
        <strain evidence="8">AalE_18-Q3-R2-46_BAT3C.188</strain>
        <strain evidence="9">Ribe_18-Q3-R11-54_MAXAC.001</strain>
    </source>
</reference>
<dbReference type="Proteomes" id="UP000886632">
    <property type="component" value="Unassembled WGS sequence"/>
</dbReference>
<evidence type="ECO:0000256" key="2">
    <source>
        <dbReference type="ARBA" id="ARBA00022475"/>
    </source>
</evidence>
<comment type="subcellular location">
    <subcellularLocation>
        <location evidence="1">Cell membrane</location>
        <topology evidence="1">Multi-pass membrane protein</topology>
    </subcellularLocation>
</comment>
<dbReference type="InterPro" id="IPR017039">
    <property type="entry name" value="Virul_fac_BrkB"/>
</dbReference>
<organism evidence="8 10">
    <name type="scientific">Candidatus Phosphoribacter hodrii</name>
    <dbReference type="NCBI Taxonomy" id="2953743"/>
    <lineage>
        <taxon>Bacteria</taxon>
        <taxon>Bacillati</taxon>
        <taxon>Actinomycetota</taxon>
        <taxon>Actinomycetes</taxon>
        <taxon>Micrococcales</taxon>
        <taxon>Dermatophilaceae</taxon>
        <taxon>Candidatus Phosphoribacter</taxon>
    </lineage>
</organism>
<evidence type="ECO:0000313" key="10">
    <source>
        <dbReference type="Proteomes" id="UP000718281"/>
    </source>
</evidence>
<proteinExistence type="predicted"/>
<dbReference type="GO" id="GO:0005886">
    <property type="term" value="C:plasma membrane"/>
    <property type="evidence" value="ECO:0007669"/>
    <property type="project" value="UniProtKB-SubCell"/>
</dbReference>
<dbReference type="PANTHER" id="PTHR30213">
    <property type="entry name" value="INNER MEMBRANE PROTEIN YHJD"/>
    <property type="match status" value="1"/>
</dbReference>
<dbReference type="Pfam" id="PF03631">
    <property type="entry name" value="Virul_fac_BrkB"/>
    <property type="match status" value="1"/>
</dbReference>
<evidence type="ECO:0000313" key="8">
    <source>
        <dbReference type="EMBL" id="MBK6299557.1"/>
    </source>
</evidence>